<gene>
    <name evidence="3" type="ORF">Cvel_25450</name>
</gene>
<evidence type="ECO:0008006" key="4">
    <source>
        <dbReference type="Google" id="ProtNLM"/>
    </source>
</evidence>
<dbReference type="SUPFAM" id="SSF53335">
    <property type="entry name" value="S-adenosyl-L-methionine-dependent methyltransferases"/>
    <property type="match status" value="1"/>
</dbReference>
<feature type="region of interest" description="Disordered" evidence="2">
    <location>
        <begin position="1"/>
        <end position="25"/>
    </location>
</feature>
<feature type="coiled-coil region" evidence="1">
    <location>
        <begin position="219"/>
        <end position="257"/>
    </location>
</feature>
<organism evidence="3">
    <name type="scientific">Chromera velia CCMP2878</name>
    <dbReference type="NCBI Taxonomy" id="1169474"/>
    <lineage>
        <taxon>Eukaryota</taxon>
        <taxon>Sar</taxon>
        <taxon>Alveolata</taxon>
        <taxon>Colpodellida</taxon>
        <taxon>Chromeraceae</taxon>
        <taxon>Chromera</taxon>
    </lineage>
</organism>
<accession>A0A0G4H9Q7</accession>
<feature type="compositionally biased region" description="Basic and acidic residues" evidence="2">
    <location>
        <begin position="1"/>
        <end position="11"/>
    </location>
</feature>
<evidence type="ECO:0000256" key="1">
    <source>
        <dbReference type="SAM" id="Coils"/>
    </source>
</evidence>
<protein>
    <recommendedName>
        <fullName evidence="4">Methyltransferase domain-containing protein</fullName>
    </recommendedName>
</protein>
<proteinExistence type="predicted"/>
<name>A0A0G4H9Q7_9ALVE</name>
<dbReference type="InterPro" id="IPR029063">
    <property type="entry name" value="SAM-dependent_MTases_sf"/>
</dbReference>
<sequence length="319" mass="36379">MAEVDAVKNETENAPTPHPSSAHQRTLDEIALHFNSVPVEGSKDKYEGGDKASSGQSFTSFYSSLLDAKRRQKNLQFLEVGVWYGKSLAMWSEYFEECVVHGIDINLGRFRKHRPDLEKAGAFSRNPVKVFELDTWSDDFLEFVKGSELPPVDVVLDDGNHNADSQFHLFRTLFPKMKPGGVYIVEDLEQPGLVFSGSKFGPLIGAVGNPSYLGSGQMMREKETALEELGRRHEVQREKLKKEVDRLTQLAFDSEKRERFQELLAEKRHQLKEMPESVPPSEVTAVKKEFESRLSFYKLAAPLIESVEIRRMNLIFRLR</sequence>
<evidence type="ECO:0000313" key="3">
    <source>
        <dbReference type="EMBL" id="CEM40649.1"/>
    </source>
</evidence>
<keyword evidence="1" id="KW-0175">Coiled coil</keyword>
<dbReference type="Pfam" id="PF13578">
    <property type="entry name" value="Methyltransf_24"/>
    <property type="match status" value="1"/>
</dbReference>
<dbReference type="AlphaFoldDB" id="A0A0G4H9Q7"/>
<dbReference type="EMBL" id="CDMZ01002078">
    <property type="protein sequence ID" value="CEM40649.1"/>
    <property type="molecule type" value="Genomic_DNA"/>
</dbReference>
<reference evidence="3" key="1">
    <citation type="submission" date="2014-11" db="EMBL/GenBank/DDBJ databases">
        <authorList>
            <person name="Otto D Thomas"/>
            <person name="Naeem Raeece"/>
        </authorList>
    </citation>
    <scope>NUCLEOTIDE SEQUENCE</scope>
</reference>
<dbReference type="Gene3D" id="3.40.50.150">
    <property type="entry name" value="Vaccinia Virus protein VP39"/>
    <property type="match status" value="1"/>
</dbReference>
<evidence type="ECO:0000256" key="2">
    <source>
        <dbReference type="SAM" id="MobiDB-lite"/>
    </source>
</evidence>
<dbReference type="VEuPathDB" id="CryptoDB:Cvel_25450"/>